<evidence type="ECO:0000313" key="2">
    <source>
        <dbReference type="Proteomes" id="UP000887159"/>
    </source>
</evidence>
<protein>
    <submittedName>
        <fullName evidence="1">Uncharacterized protein</fullName>
    </submittedName>
</protein>
<evidence type="ECO:0000313" key="1">
    <source>
        <dbReference type="EMBL" id="GFY25576.1"/>
    </source>
</evidence>
<proteinExistence type="predicted"/>
<dbReference type="AlphaFoldDB" id="A0A8X7BB18"/>
<accession>A0A8X7BB18</accession>
<reference evidence="1" key="1">
    <citation type="submission" date="2020-08" db="EMBL/GenBank/DDBJ databases">
        <title>Multicomponent nature underlies the extraordinary mechanical properties of spider dragline silk.</title>
        <authorList>
            <person name="Kono N."/>
            <person name="Nakamura H."/>
            <person name="Mori M."/>
            <person name="Yoshida Y."/>
            <person name="Ohtoshi R."/>
            <person name="Malay A.D."/>
            <person name="Moran D.A.P."/>
            <person name="Tomita M."/>
            <person name="Numata K."/>
            <person name="Arakawa K."/>
        </authorList>
    </citation>
    <scope>NUCLEOTIDE SEQUENCE</scope>
</reference>
<sequence>MRIYYRKFNSLSIQDSAAIFTEQISEGLHTFNSTQTQLQVSKAHVCKRLVACTAELIGNHGQNKFTNRWLNQDRLVVTGSALFIDPAETSREIRKRHSAEIIGEVHYFLEESRGSQSRLQGRQL</sequence>
<dbReference type="Proteomes" id="UP000887159">
    <property type="component" value="Unassembled WGS sequence"/>
</dbReference>
<name>A0A8X7BB18_TRICX</name>
<organism evidence="1 2">
    <name type="scientific">Trichonephila clavipes</name>
    <name type="common">Golden silk orbweaver</name>
    <name type="synonym">Nephila clavipes</name>
    <dbReference type="NCBI Taxonomy" id="2585209"/>
    <lineage>
        <taxon>Eukaryota</taxon>
        <taxon>Metazoa</taxon>
        <taxon>Ecdysozoa</taxon>
        <taxon>Arthropoda</taxon>
        <taxon>Chelicerata</taxon>
        <taxon>Arachnida</taxon>
        <taxon>Araneae</taxon>
        <taxon>Araneomorphae</taxon>
        <taxon>Entelegynae</taxon>
        <taxon>Araneoidea</taxon>
        <taxon>Nephilidae</taxon>
        <taxon>Trichonephila</taxon>
    </lineage>
</organism>
<keyword evidence="2" id="KW-1185">Reference proteome</keyword>
<dbReference type="EMBL" id="BMAU01021371">
    <property type="protein sequence ID" value="GFY25576.1"/>
    <property type="molecule type" value="Genomic_DNA"/>
</dbReference>
<comment type="caution">
    <text evidence="1">The sequence shown here is derived from an EMBL/GenBank/DDBJ whole genome shotgun (WGS) entry which is preliminary data.</text>
</comment>
<gene>
    <name evidence="1" type="ORF">TNCV_2486961</name>
</gene>